<keyword evidence="2" id="KW-0520">NAD</keyword>
<dbReference type="InterPro" id="IPR006140">
    <property type="entry name" value="D-isomer_DH_NAD-bd"/>
</dbReference>
<evidence type="ECO:0000256" key="2">
    <source>
        <dbReference type="ARBA" id="ARBA00023027"/>
    </source>
</evidence>
<evidence type="ECO:0000256" key="1">
    <source>
        <dbReference type="ARBA" id="ARBA00023002"/>
    </source>
</evidence>
<evidence type="ECO:0000313" key="5">
    <source>
        <dbReference type="Proteomes" id="UP000291613"/>
    </source>
</evidence>
<dbReference type="OrthoDB" id="9787219at2"/>
<dbReference type="GO" id="GO:0016491">
    <property type="term" value="F:oxidoreductase activity"/>
    <property type="evidence" value="ECO:0007669"/>
    <property type="project" value="UniProtKB-KW"/>
</dbReference>
<dbReference type="GO" id="GO:0051287">
    <property type="term" value="F:NAD binding"/>
    <property type="evidence" value="ECO:0007669"/>
    <property type="project" value="InterPro"/>
</dbReference>
<name>A0A4Q9GHZ5_9HYPH</name>
<feature type="domain" description="D-isomer specific 2-hydroxyacid dehydrogenase NAD-binding" evidence="3">
    <location>
        <begin position="107"/>
        <end position="278"/>
    </location>
</feature>
<evidence type="ECO:0000313" key="4">
    <source>
        <dbReference type="EMBL" id="TBN51709.1"/>
    </source>
</evidence>
<evidence type="ECO:0000259" key="3">
    <source>
        <dbReference type="Pfam" id="PF02826"/>
    </source>
</evidence>
<organism evidence="4 5">
    <name type="scientific">Hansschlegelia quercus</name>
    <dbReference type="NCBI Taxonomy" id="2528245"/>
    <lineage>
        <taxon>Bacteria</taxon>
        <taxon>Pseudomonadati</taxon>
        <taxon>Pseudomonadota</taxon>
        <taxon>Alphaproteobacteria</taxon>
        <taxon>Hyphomicrobiales</taxon>
        <taxon>Methylopilaceae</taxon>
        <taxon>Hansschlegelia</taxon>
    </lineage>
</organism>
<keyword evidence="4" id="KW-0670">Pyruvate</keyword>
<dbReference type="InterPro" id="IPR036291">
    <property type="entry name" value="NAD(P)-bd_dom_sf"/>
</dbReference>
<keyword evidence="5" id="KW-1185">Reference proteome</keyword>
<dbReference type="EMBL" id="SIUB01000006">
    <property type="protein sequence ID" value="TBN51709.1"/>
    <property type="molecule type" value="Genomic_DNA"/>
</dbReference>
<dbReference type="Gene3D" id="3.40.50.720">
    <property type="entry name" value="NAD(P)-binding Rossmann-like Domain"/>
    <property type="match status" value="2"/>
</dbReference>
<dbReference type="SUPFAM" id="SSF51735">
    <property type="entry name" value="NAD(P)-binding Rossmann-fold domains"/>
    <property type="match status" value="1"/>
</dbReference>
<dbReference type="AlphaFoldDB" id="A0A4Q9GHZ5"/>
<dbReference type="PANTHER" id="PTHR43333:SF1">
    <property type="entry name" value="D-ISOMER SPECIFIC 2-HYDROXYACID DEHYDROGENASE NAD-BINDING DOMAIN-CONTAINING PROTEIN"/>
    <property type="match status" value="1"/>
</dbReference>
<reference evidence="4 5" key="1">
    <citation type="submission" date="2019-02" db="EMBL/GenBank/DDBJ databases">
        <title>Hansschlegelia quercus sp. nov., a novel methylotrophic bacterium from buds of oak (Quercus robur L.).</title>
        <authorList>
            <person name="Agafonova N.V."/>
            <person name="Kaparullina E.N."/>
            <person name="Grouzdev D.S."/>
            <person name="Doronina N.V."/>
        </authorList>
    </citation>
    <scope>NUCLEOTIDE SEQUENCE [LARGE SCALE GENOMIC DNA]</scope>
    <source>
        <strain evidence="4 5">Dub</strain>
    </source>
</reference>
<dbReference type="Proteomes" id="UP000291613">
    <property type="component" value="Unassembled WGS sequence"/>
</dbReference>
<proteinExistence type="predicted"/>
<dbReference type="Pfam" id="PF02826">
    <property type="entry name" value="2-Hacid_dh_C"/>
    <property type="match status" value="1"/>
</dbReference>
<comment type="caution">
    <text evidence="4">The sequence shown here is derived from an EMBL/GenBank/DDBJ whole genome shotgun (WGS) entry which is preliminary data.</text>
</comment>
<protein>
    <submittedName>
        <fullName evidence="4">Glyoxylate/hydroxypyruvate reductase A</fullName>
    </submittedName>
</protein>
<gene>
    <name evidence="4" type="ORF">EYR15_12380</name>
</gene>
<keyword evidence="1" id="KW-0560">Oxidoreductase</keyword>
<dbReference type="PANTHER" id="PTHR43333">
    <property type="entry name" value="2-HACID_DH_C DOMAIN-CONTAINING PROTEIN"/>
    <property type="match status" value="1"/>
</dbReference>
<accession>A0A4Q9GHZ5</accession>
<dbReference type="CDD" id="cd12164">
    <property type="entry name" value="GDH_like_2"/>
    <property type="match status" value="1"/>
</dbReference>
<sequence>MSTIIPFLTRMQADIAADWVEALAAAMPSCRFVPFRDLSSEDRRQARVAVVADPEPSELLELPSLRWVQSLWAGVERLMKEAPSDLHVVRMIDPMLAQSMANAVLAWTLYLYRDMPRYRAQQAARVWRQHALPEQSDTPVGILGLGALGSVAAQSLAAQGFPVLGWSRRLATIEGVTCLSGSDGLEHLLRTARIIVVLLPLTDDTRGMLGRDELALAQRGAALINFGRGSVVDSEALLAALDAGQLSHAVLDVFDEEPLPDASPLWGHERVTILPHISAPTNMRTASKVVAANVGGFLTSGTLPAGVDRTQGY</sequence>